<evidence type="ECO:0000313" key="1">
    <source>
        <dbReference type="EMBL" id="MBX66109.1"/>
    </source>
</evidence>
<protein>
    <submittedName>
        <fullName evidence="1">Uncharacterized protein</fullName>
    </submittedName>
</protein>
<sequence length="50" mass="5870">MIKLECFLLLPVSCYIRNQRVRPFNLTMPCIYLFKVVLPVVSLPPEKSIF</sequence>
<name>A0A2P2QGH9_RHIMU</name>
<accession>A0A2P2QGH9</accession>
<dbReference type="EMBL" id="GGEC01085625">
    <property type="protein sequence ID" value="MBX66109.1"/>
    <property type="molecule type" value="Transcribed_RNA"/>
</dbReference>
<organism evidence="1">
    <name type="scientific">Rhizophora mucronata</name>
    <name type="common">Asiatic mangrove</name>
    <dbReference type="NCBI Taxonomy" id="61149"/>
    <lineage>
        <taxon>Eukaryota</taxon>
        <taxon>Viridiplantae</taxon>
        <taxon>Streptophyta</taxon>
        <taxon>Embryophyta</taxon>
        <taxon>Tracheophyta</taxon>
        <taxon>Spermatophyta</taxon>
        <taxon>Magnoliopsida</taxon>
        <taxon>eudicotyledons</taxon>
        <taxon>Gunneridae</taxon>
        <taxon>Pentapetalae</taxon>
        <taxon>rosids</taxon>
        <taxon>fabids</taxon>
        <taxon>Malpighiales</taxon>
        <taxon>Rhizophoraceae</taxon>
        <taxon>Rhizophora</taxon>
    </lineage>
</organism>
<reference evidence="1" key="1">
    <citation type="submission" date="2018-02" db="EMBL/GenBank/DDBJ databases">
        <title>Rhizophora mucronata_Transcriptome.</title>
        <authorList>
            <person name="Meera S.P."/>
            <person name="Sreeshan A."/>
            <person name="Augustine A."/>
        </authorList>
    </citation>
    <scope>NUCLEOTIDE SEQUENCE</scope>
    <source>
        <tissue evidence="1">Leaf</tissue>
    </source>
</reference>
<dbReference type="AlphaFoldDB" id="A0A2P2QGH9"/>
<proteinExistence type="predicted"/>